<evidence type="ECO:0000313" key="1">
    <source>
        <dbReference type="EMBL" id="CAG8508117.1"/>
    </source>
</evidence>
<sequence>ENSEDLLLSTDIEDSEDLPLTCLFSTLVQAYKDTKQLIECETKERQKIRNANTNTIRARIKLFEPYFPELNTFQNKLEKHIICEKHYNQIFVKDTYLNHLKNGLSSYPRKRSHNFNTLNLNDIQIEPSTTIDIGIQVEVDNTNSDLLMQIGILKNSLNVLASENSKQLQIIEIKNNKIYELEYECEYLKKQIADFNLRLESLNLYKNNVEILTNEKNKLENENTYLKEQWNERYSTQQKQITEVATIALLERRLLYDDIIYLINNCDRFSLENLLVYNPLNWLKYRNPVIVKFIEVLTDNNDEQLYQKKIFKRIVAVDAIYKLRHSKYVSEINLAASAIKYTIARSKTIIDIDNHITIEKQNSLSNKNKQCLNCFESEIDNKKRNCPKCNTKLPTLASISQASSFQQTTLSENIDKTVVFKLYEPKQSSIKVQRPKISITQRTIIDEGIKISDLYVPDPIPINPNSLINVQKILEHIEIIAGIKSGKRR</sequence>
<gene>
    <name evidence="1" type="ORF">SCALOS_LOCUS3537</name>
</gene>
<evidence type="ECO:0000313" key="2">
    <source>
        <dbReference type="Proteomes" id="UP000789860"/>
    </source>
</evidence>
<dbReference type="EMBL" id="CAJVPM010004012">
    <property type="protein sequence ID" value="CAG8508117.1"/>
    <property type="molecule type" value="Genomic_DNA"/>
</dbReference>
<accession>A0ACA9L6C7</accession>
<organism evidence="1 2">
    <name type="scientific">Scutellospora calospora</name>
    <dbReference type="NCBI Taxonomy" id="85575"/>
    <lineage>
        <taxon>Eukaryota</taxon>
        <taxon>Fungi</taxon>
        <taxon>Fungi incertae sedis</taxon>
        <taxon>Mucoromycota</taxon>
        <taxon>Glomeromycotina</taxon>
        <taxon>Glomeromycetes</taxon>
        <taxon>Diversisporales</taxon>
        <taxon>Gigasporaceae</taxon>
        <taxon>Scutellospora</taxon>
    </lineage>
</organism>
<protein>
    <submittedName>
        <fullName evidence="1">7709_t:CDS:1</fullName>
    </submittedName>
</protein>
<proteinExistence type="predicted"/>
<reference evidence="1" key="1">
    <citation type="submission" date="2021-06" db="EMBL/GenBank/DDBJ databases">
        <authorList>
            <person name="Kallberg Y."/>
            <person name="Tangrot J."/>
            <person name="Rosling A."/>
        </authorList>
    </citation>
    <scope>NUCLEOTIDE SEQUENCE</scope>
    <source>
        <strain evidence="1">AU212A</strain>
    </source>
</reference>
<feature type="non-terminal residue" evidence="1">
    <location>
        <position position="1"/>
    </location>
</feature>
<comment type="caution">
    <text evidence="1">The sequence shown here is derived from an EMBL/GenBank/DDBJ whole genome shotgun (WGS) entry which is preliminary data.</text>
</comment>
<keyword evidence="2" id="KW-1185">Reference proteome</keyword>
<dbReference type="Proteomes" id="UP000789860">
    <property type="component" value="Unassembled WGS sequence"/>
</dbReference>
<name>A0ACA9L6C7_9GLOM</name>